<evidence type="ECO:0000313" key="2">
    <source>
        <dbReference type="Proteomes" id="UP000190064"/>
    </source>
</evidence>
<protein>
    <submittedName>
        <fullName evidence="1">Uncharacterized protein</fullName>
    </submittedName>
</protein>
<comment type="caution">
    <text evidence="1">The sequence shown here is derived from an EMBL/GenBank/DDBJ whole genome shotgun (WGS) entry which is preliminary data.</text>
</comment>
<keyword evidence="2" id="KW-1185">Reference proteome</keyword>
<name>A0A1T1HBT5_OCELI</name>
<organism evidence="1 2">
    <name type="scientific">Oceanospirillum linum</name>
    <dbReference type="NCBI Taxonomy" id="966"/>
    <lineage>
        <taxon>Bacteria</taxon>
        <taxon>Pseudomonadati</taxon>
        <taxon>Pseudomonadota</taxon>
        <taxon>Gammaproteobacteria</taxon>
        <taxon>Oceanospirillales</taxon>
        <taxon>Oceanospirillaceae</taxon>
        <taxon>Oceanospirillum</taxon>
    </lineage>
</organism>
<dbReference type="AlphaFoldDB" id="A0A1T1HBT5"/>
<dbReference type="STRING" id="966.BTA35_0209855"/>
<dbReference type="EMBL" id="MTSD02000003">
    <property type="protein sequence ID" value="OOV87273.1"/>
    <property type="molecule type" value="Genomic_DNA"/>
</dbReference>
<dbReference type="Proteomes" id="UP000190064">
    <property type="component" value="Unassembled WGS sequence"/>
</dbReference>
<gene>
    <name evidence="1" type="ORF">BTA35_0209855</name>
</gene>
<reference evidence="1" key="1">
    <citation type="submission" date="2017-02" db="EMBL/GenBank/DDBJ databases">
        <title>Draft Genome Sequence of the Salt Water Bacterium Oceanospirillum linum ATCC 11336.</title>
        <authorList>
            <person name="Trachtenberg A.M."/>
            <person name="Carney J.G."/>
            <person name="Linnane J.D."/>
            <person name="Rheaume B.A."/>
            <person name="Pitts N.L."/>
            <person name="Mykles D.L."/>
            <person name="Maclea K.S."/>
        </authorList>
    </citation>
    <scope>NUCLEOTIDE SEQUENCE [LARGE SCALE GENOMIC DNA]</scope>
    <source>
        <strain evidence="1">ATCC 11336</strain>
    </source>
</reference>
<evidence type="ECO:0000313" key="1">
    <source>
        <dbReference type="EMBL" id="OOV87273.1"/>
    </source>
</evidence>
<sequence length="70" mass="8002">MIHFTKKAQKIDMPEGLRINSLIGGLKMSEDHLDKLRQVGEELKVPVYRMNKCTHPISGRLWEKVLISSG</sequence>
<accession>A0A1T1HBT5</accession>
<proteinExistence type="predicted"/>